<accession>A0ABR2X9B2</accession>
<organism evidence="1 2">
    <name type="scientific">Seiridium cardinale</name>
    <dbReference type="NCBI Taxonomy" id="138064"/>
    <lineage>
        <taxon>Eukaryota</taxon>
        <taxon>Fungi</taxon>
        <taxon>Dikarya</taxon>
        <taxon>Ascomycota</taxon>
        <taxon>Pezizomycotina</taxon>
        <taxon>Sordariomycetes</taxon>
        <taxon>Xylariomycetidae</taxon>
        <taxon>Amphisphaeriales</taxon>
        <taxon>Sporocadaceae</taxon>
        <taxon>Seiridium</taxon>
    </lineage>
</organism>
<dbReference type="PANTHER" id="PTHR40260">
    <property type="entry name" value="BLR8190 PROTEIN"/>
    <property type="match status" value="1"/>
</dbReference>
<dbReference type="SUPFAM" id="SSF54909">
    <property type="entry name" value="Dimeric alpha+beta barrel"/>
    <property type="match status" value="1"/>
</dbReference>
<dbReference type="PANTHER" id="PTHR40260:SF2">
    <property type="entry name" value="BLR8190 PROTEIN"/>
    <property type="match status" value="1"/>
</dbReference>
<evidence type="ECO:0000313" key="2">
    <source>
        <dbReference type="Proteomes" id="UP001465668"/>
    </source>
</evidence>
<dbReference type="Proteomes" id="UP001465668">
    <property type="component" value="Unassembled WGS sequence"/>
</dbReference>
<keyword evidence="2" id="KW-1185">Reference proteome</keyword>
<name>A0ABR2X9B2_9PEZI</name>
<comment type="caution">
    <text evidence="1">The sequence shown here is derived from an EMBL/GenBank/DDBJ whole genome shotgun (WGS) entry which is preliminary data.</text>
</comment>
<reference evidence="1 2" key="1">
    <citation type="submission" date="2024-02" db="EMBL/GenBank/DDBJ databases">
        <title>First draft genome assembly of two strains of Seiridium cardinale.</title>
        <authorList>
            <person name="Emiliani G."/>
            <person name="Scali E."/>
        </authorList>
    </citation>
    <scope>NUCLEOTIDE SEQUENCE [LARGE SCALE GENOMIC DNA]</scope>
    <source>
        <strain evidence="1 2">BM-138-000479</strain>
    </source>
</reference>
<gene>
    <name evidence="1" type="ORF">SCAR479_12938</name>
</gene>
<dbReference type="InterPro" id="IPR011008">
    <property type="entry name" value="Dimeric_a/b-barrel"/>
</dbReference>
<sequence length="79" mass="8989">MATSGAIINVLYPAPAASNFDMDYYLIHHMPLVMKYWKPYGMRGWTVVEVDKESGYYVQAILNFESLEGFEKAMSAESN</sequence>
<proteinExistence type="predicted"/>
<protein>
    <submittedName>
        <fullName evidence="1">Ethyl tert-butyl ether degradation protein</fullName>
    </submittedName>
</protein>
<dbReference type="EMBL" id="JARVKM010000094">
    <property type="protein sequence ID" value="KAK9770369.1"/>
    <property type="molecule type" value="Genomic_DNA"/>
</dbReference>
<dbReference type="Gene3D" id="3.30.70.100">
    <property type="match status" value="1"/>
</dbReference>
<evidence type="ECO:0000313" key="1">
    <source>
        <dbReference type="EMBL" id="KAK9770369.1"/>
    </source>
</evidence>